<accession>A0ABW0WT19</accession>
<dbReference type="Proteomes" id="UP001595975">
    <property type="component" value="Unassembled WGS sequence"/>
</dbReference>
<sequence length="219" mass="22529">MSTDPLESAEIRQRRLLQSIVEVARSVFGAAAASVLLVDEDEGDLVFEAVAGEGEHHLLGTRFPAGTGIAGWALMTGQPVVVDDVADSPQFARSAAESTGYVPRSIMAAPLICEGDCIGVLSVLDRDSRPRCDLGDMASLGLLATEMATVLELLLVLRSTAPAPAPSGSPASGTSPVFDLAVLQRVADRLPGASDHVAATVGKLLAMADDLLAPADADA</sequence>
<dbReference type="EMBL" id="JBHSOF010000001">
    <property type="protein sequence ID" value="MFC5661417.1"/>
    <property type="molecule type" value="Genomic_DNA"/>
</dbReference>
<dbReference type="InterPro" id="IPR029016">
    <property type="entry name" value="GAF-like_dom_sf"/>
</dbReference>
<dbReference type="Gene3D" id="3.30.450.40">
    <property type="match status" value="1"/>
</dbReference>
<dbReference type="Pfam" id="PF01590">
    <property type="entry name" value="GAF"/>
    <property type="match status" value="1"/>
</dbReference>
<evidence type="ECO:0000313" key="2">
    <source>
        <dbReference type="EMBL" id="MFC5661417.1"/>
    </source>
</evidence>
<proteinExistence type="predicted"/>
<evidence type="ECO:0000313" key="3">
    <source>
        <dbReference type="Proteomes" id="UP001595975"/>
    </source>
</evidence>
<dbReference type="SMART" id="SM00065">
    <property type="entry name" value="GAF"/>
    <property type="match status" value="1"/>
</dbReference>
<keyword evidence="3" id="KW-1185">Reference proteome</keyword>
<evidence type="ECO:0000259" key="1">
    <source>
        <dbReference type="SMART" id="SM00065"/>
    </source>
</evidence>
<dbReference type="SUPFAM" id="SSF55781">
    <property type="entry name" value="GAF domain-like"/>
    <property type="match status" value="1"/>
</dbReference>
<gene>
    <name evidence="2" type="ORF">ACFP3U_00315</name>
</gene>
<name>A0ABW0WT19_9ACTN</name>
<dbReference type="InterPro" id="IPR003018">
    <property type="entry name" value="GAF"/>
</dbReference>
<feature type="domain" description="GAF" evidence="1">
    <location>
        <begin position="12"/>
        <end position="161"/>
    </location>
</feature>
<dbReference type="RefSeq" id="WP_380222973.1">
    <property type="nucleotide sequence ID" value="NZ_JBHSOF010000001.1"/>
</dbReference>
<protein>
    <submittedName>
        <fullName evidence="2">GAF domain-containing protein</fullName>
    </submittedName>
</protein>
<comment type="caution">
    <text evidence="2">The sequence shown here is derived from an EMBL/GenBank/DDBJ whole genome shotgun (WGS) entry which is preliminary data.</text>
</comment>
<organism evidence="2 3">
    <name type="scientific">Kitasatospora misakiensis</name>
    <dbReference type="NCBI Taxonomy" id="67330"/>
    <lineage>
        <taxon>Bacteria</taxon>
        <taxon>Bacillati</taxon>
        <taxon>Actinomycetota</taxon>
        <taxon>Actinomycetes</taxon>
        <taxon>Kitasatosporales</taxon>
        <taxon>Streptomycetaceae</taxon>
        <taxon>Kitasatospora</taxon>
    </lineage>
</organism>
<reference evidence="3" key="1">
    <citation type="journal article" date="2019" name="Int. J. Syst. Evol. Microbiol.">
        <title>The Global Catalogue of Microorganisms (GCM) 10K type strain sequencing project: providing services to taxonomists for standard genome sequencing and annotation.</title>
        <authorList>
            <consortium name="The Broad Institute Genomics Platform"/>
            <consortium name="The Broad Institute Genome Sequencing Center for Infectious Disease"/>
            <person name="Wu L."/>
            <person name="Ma J."/>
        </authorList>
    </citation>
    <scope>NUCLEOTIDE SEQUENCE [LARGE SCALE GENOMIC DNA]</scope>
    <source>
        <strain evidence="3">CGMCC 4.1437</strain>
    </source>
</reference>